<proteinExistence type="predicted"/>
<evidence type="ECO:0008006" key="3">
    <source>
        <dbReference type="Google" id="ProtNLM"/>
    </source>
</evidence>
<name>A0A1E5NGZ6_9SPIR</name>
<comment type="caution">
    <text evidence="1">The sequence shown here is derived from an EMBL/GenBank/DDBJ whole genome shotgun (WGS) entry which is preliminary data.</text>
</comment>
<dbReference type="GO" id="GO:0003676">
    <property type="term" value="F:nucleic acid binding"/>
    <property type="evidence" value="ECO:0007669"/>
    <property type="project" value="InterPro"/>
</dbReference>
<dbReference type="AlphaFoldDB" id="A0A1E5NGZ6"/>
<sequence length="165" mass="19413">MTIADRYECFNLEKIVEEIRDIDIETLKNNISAEKDEEKRYNNHLSEERIQQIVIAYLDDKNIICEPSMSGIRIKSFKTRRKMREQGVKKGYPDLTIKKLNRRDTTFCLELKTVIGKLSKDQKDILNRTKAEHIPCSVSYGINDALYKINKYLIGEPVIWEEKVE</sequence>
<evidence type="ECO:0000313" key="2">
    <source>
        <dbReference type="Proteomes" id="UP000095247"/>
    </source>
</evidence>
<dbReference type="InterPro" id="IPR011856">
    <property type="entry name" value="tRNA_endonuc-like_dom_sf"/>
</dbReference>
<accession>A0A1E5NGZ6</accession>
<dbReference type="Proteomes" id="UP000095247">
    <property type="component" value="Unassembled WGS sequence"/>
</dbReference>
<dbReference type="EMBL" id="MDCO01000006">
    <property type="protein sequence ID" value="OEJ15440.1"/>
    <property type="molecule type" value="Genomic_DNA"/>
</dbReference>
<organism evidence="1 2">
    <name type="scientific">Brachyspira hampsonii</name>
    <dbReference type="NCBI Taxonomy" id="1287055"/>
    <lineage>
        <taxon>Bacteria</taxon>
        <taxon>Pseudomonadati</taxon>
        <taxon>Spirochaetota</taxon>
        <taxon>Spirochaetia</taxon>
        <taxon>Brachyspirales</taxon>
        <taxon>Brachyspiraceae</taxon>
        <taxon>Brachyspira</taxon>
    </lineage>
</organism>
<gene>
    <name evidence="1" type="ORF">BFL38_14220</name>
</gene>
<reference evidence="1 2" key="1">
    <citation type="submission" date="2016-08" db="EMBL/GenBank/DDBJ databases">
        <title>Characterization and recognition of Brachyspira hampsonii sp. nov., a novel intestinal spirochete that is pathogenic to pigs.</title>
        <authorList>
            <person name="Mirajkar N."/>
            <person name="La T."/>
            <person name="Phillips N."/>
            <person name="Hampson D."/>
            <person name="Gebhart C."/>
        </authorList>
    </citation>
    <scope>NUCLEOTIDE SEQUENCE [LARGE SCALE GENOMIC DNA]</scope>
    <source>
        <strain evidence="1 2">P280/1</strain>
    </source>
</reference>
<protein>
    <recommendedName>
        <fullName evidence="3">VRR-NUC domain-containing protein</fullName>
    </recommendedName>
</protein>
<dbReference type="RefSeq" id="WP_069725991.1">
    <property type="nucleotide sequence ID" value="NZ_MDCO01000006.1"/>
</dbReference>
<evidence type="ECO:0000313" key="1">
    <source>
        <dbReference type="EMBL" id="OEJ15440.1"/>
    </source>
</evidence>
<dbReference type="Gene3D" id="3.40.1350.10">
    <property type="match status" value="1"/>
</dbReference>